<dbReference type="RefSeq" id="WP_202653337.1">
    <property type="nucleotide sequence ID" value="NZ_JAESWB010000134.1"/>
</dbReference>
<comment type="caution">
    <text evidence="1">The sequence shown here is derived from an EMBL/GenBank/DDBJ whole genome shotgun (WGS) entry which is preliminary data.</text>
</comment>
<dbReference type="Proteomes" id="UP000623967">
    <property type="component" value="Unassembled WGS sequence"/>
</dbReference>
<evidence type="ECO:0008006" key="3">
    <source>
        <dbReference type="Google" id="ProtNLM"/>
    </source>
</evidence>
<organism evidence="1 2">
    <name type="scientific">Neobacillus paridis</name>
    <dbReference type="NCBI Taxonomy" id="2803862"/>
    <lineage>
        <taxon>Bacteria</taxon>
        <taxon>Bacillati</taxon>
        <taxon>Bacillota</taxon>
        <taxon>Bacilli</taxon>
        <taxon>Bacillales</taxon>
        <taxon>Bacillaceae</taxon>
        <taxon>Neobacillus</taxon>
    </lineage>
</organism>
<name>A0ABS1TL66_9BACI</name>
<gene>
    <name evidence="1" type="ORF">JK635_07515</name>
</gene>
<accession>A0ABS1TL66</accession>
<sequence length="113" mass="13074">MKTLKGLRVSRVDYHETSRGIAYTAPIYINNTKVGLVENRGDGGMTRLLVEPEYRKEVASRIKAYFEDETKIHEQTHEDVREEVFAGYLIDLFEFGKVFTSEEKEQLLKEGTL</sequence>
<keyword evidence="2" id="KW-1185">Reference proteome</keyword>
<dbReference type="EMBL" id="JAESWB010000134">
    <property type="protein sequence ID" value="MBL4952057.1"/>
    <property type="molecule type" value="Genomic_DNA"/>
</dbReference>
<evidence type="ECO:0000313" key="1">
    <source>
        <dbReference type="EMBL" id="MBL4952057.1"/>
    </source>
</evidence>
<proteinExistence type="predicted"/>
<reference evidence="1 2" key="1">
    <citation type="submission" date="2021-01" db="EMBL/GenBank/DDBJ databases">
        <title>Genome public.</title>
        <authorList>
            <person name="Liu C."/>
            <person name="Sun Q."/>
        </authorList>
    </citation>
    <scope>NUCLEOTIDE SEQUENCE [LARGE SCALE GENOMIC DNA]</scope>
    <source>
        <strain evidence="1 2">YIM B02564</strain>
    </source>
</reference>
<evidence type="ECO:0000313" key="2">
    <source>
        <dbReference type="Proteomes" id="UP000623967"/>
    </source>
</evidence>
<protein>
    <recommendedName>
        <fullName evidence="3">Phage protein</fullName>
    </recommendedName>
</protein>